<gene>
    <name evidence="2" type="ORF">MAR_005990</name>
</gene>
<evidence type="ECO:0000313" key="2">
    <source>
        <dbReference type="EMBL" id="WAQ93519.1"/>
    </source>
</evidence>
<name>A0ABY7D808_MYAAR</name>
<dbReference type="Proteomes" id="UP001164746">
    <property type="component" value="Chromosome 1"/>
</dbReference>
<accession>A0ABY7D808</accession>
<dbReference type="EMBL" id="CP111012">
    <property type="protein sequence ID" value="WAQ93519.1"/>
    <property type="molecule type" value="Genomic_DNA"/>
</dbReference>
<dbReference type="SUPFAM" id="SSF52129">
    <property type="entry name" value="Caspase-like"/>
    <property type="match status" value="1"/>
</dbReference>
<dbReference type="InterPro" id="IPR029030">
    <property type="entry name" value="Caspase-like_dom_sf"/>
</dbReference>
<feature type="non-terminal residue" evidence="2">
    <location>
        <position position="1"/>
    </location>
</feature>
<reference evidence="2" key="1">
    <citation type="submission" date="2022-11" db="EMBL/GenBank/DDBJ databases">
        <title>Centuries of genome instability and evolution in soft-shell clam transmissible cancer (bioRxiv).</title>
        <authorList>
            <person name="Hart S.F.M."/>
            <person name="Yonemitsu M.A."/>
            <person name="Giersch R.M."/>
            <person name="Beal B.F."/>
            <person name="Arriagada G."/>
            <person name="Davis B.W."/>
            <person name="Ostrander E.A."/>
            <person name="Goff S.P."/>
            <person name="Metzger M.J."/>
        </authorList>
    </citation>
    <scope>NUCLEOTIDE SEQUENCE</scope>
    <source>
        <strain evidence="2">MELC-2E11</strain>
        <tissue evidence="2">Siphon/mantle</tissue>
    </source>
</reference>
<dbReference type="Pfam" id="PF00656">
    <property type="entry name" value="Peptidase_C14"/>
    <property type="match status" value="1"/>
</dbReference>
<sequence length="205" mass="23344">MDLKGIENDRELLRDIFSKPAFEFKEFALIDSKKTVECFKKELKKDAGCLFVSITRKRLMMKDLIVVYAAVKGHESHMTEDENETASICIKTMCEVIREQQFHSDFVSMMECVNQRICESGNKYQTCVEMDSQLTKKLFLFETKTEKEGEPLSASALGGSTQTRLGCGEPENATNILCGLKNKLSENGYVQADGRTRNMWTYSNQ</sequence>
<evidence type="ECO:0000313" key="3">
    <source>
        <dbReference type="Proteomes" id="UP001164746"/>
    </source>
</evidence>
<evidence type="ECO:0000259" key="1">
    <source>
        <dbReference type="Pfam" id="PF00656"/>
    </source>
</evidence>
<protein>
    <recommendedName>
        <fullName evidence="1">Peptidase C14 caspase domain-containing protein</fullName>
    </recommendedName>
</protein>
<dbReference type="InterPro" id="IPR011600">
    <property type="entry name" value="Pept_C14_caspase"/>
</dbReference>
<keyword evidence="3" id="KW-1185">Reference proteome</keyword>
<organism evidence="2 3">
    <name type="scientific">Mya arenaria</name>
    <name type="common">Soft-shell clam</name>
    <dbReference type="NCBI Taxonomy" id="6604"/>
    <lineage>
        <taxon>Eukaryota</taxon>
        <taxon>Metazoa</taxon>
        <taxon>Spiralia</taxon>
        <taxon>Lophotrochozoa</taxon>
        <taxon>Mollusca</taxon>
        <taxon>Bivalvia</taxon>
        <taxon>Autobranchia</taxon>
        <taxon>Heteroconchia</taxon>
        <taxon>Euheterodonta</taxon>
        <taxon>Imparidentia</taxon>
        <taxon>Neoheterodontei</taxon>
        <taxon>Myida</taxon>
        <taxon>Myoidea</taxon>
        <taxon>Myidae</taxon>
        <taxon>Mya</taxon>
    </lineage>
</organism>
<feature type="domain" description="Peptidase C14 caspase" evidence="1">
    <location>
        <begin position="56"/>
        <end position="139"/>
    </location>
</feature>
<proteinExistence type="predicted"/>
<dbReference type="Gene3D" id="3.30.70.1470">
    <property type="entry name" value="Caspase-like"/>
    <property type="match status" value="1"/>
</dbReference>